<dbReference type="OMA" id="FRKEVCH"/>
<dbReference type="FunCoup" id="Q6BUU8">
    <property type="interactions" value="73"/>
</dbReference>
<dbReference type="VEuPathDB" id="FungiDB:DEHA2C07854g"/>
<dbReference type="Gene3D" id="2.170.270.10">
    <property type="entry name" value="SET domain"/>
    <property type="match status" value="1"/>
</dbReference>
<name>Q6BUU8_DEBHA</name>
<dbReference type="InterPro" id="IPR046341">
    <property type="entry name" value="SET_dom_sf"/>
</dbReference>
<dbReference type="PANTHER" id="PTHR12197">
    <property type="entry name" value="HISTONE-LYSINE N-METHYLTRANSFERASE SMYD"/>
    <property type="match status" value="1"/>
</dbReference>
<dbReference type="SUPFAM" id="SSF82199">
    <property type="entry name" value="SET domain"/>
    <property type="match status" value="1"/>
</dbReference>
<keyword evidence="3" id="KW-1185">Reference proteome</keyword>
<gene>
    <name evidence="2" type="ordered locus">DEHA2C07854g</name>
</gene>
<dbReference type="InterPro" id="IPR001214">
    <property type="entry name" value="SET_dom"/>
</dbReference>
<accession>Q6BUU8</accession>
<feature type="domain" description="SET" evidence="1">
    <location>
        <begin position="15"/>
        <end position="313"/>
    </location>
</feature>
<dbReference type="PANTHER" id="PTHR12197:SF294">
    <property type="entry name" value="POTENTIAL PROTEIN LYSINE METHYLTRANSFERASE SET6"/>
    <property type="match status" value="1"/>
</dbReference>
<sequence length="350" mass="40658">MKPTIDEINTDINSPWFEVRNTTTGRGCISKCEIPKDTIIHISKALSSAISRPFKKEVCSSCFKFSGGQTLKFRMGVQLSLYFCSEQCLSAFTEEDIDQIYLDTLLNIENYYNNGLKKSDEPELALNEEEFDQQIIDEWKKVNEWEEKIDKMKASKRLNSIPKIGESEYIETKYIVGILFQMYKGKHKELKYFGSLQSNEFDKLKKYPQLLQSYTNIYKFVKLTAHTQLQPLITSELVRTILGTNLTNAFGIWSQPINDAEEKDYFGFAIYPSASFFNHSCDPNLVKTREGDTLYFRALKDIDPNTELFISYGNYSNENVQIRQEQLKEWFFNCLCTKCITELGMKLECK</sequence>
<proteinExistence type="predicted"/>
<dbReference type="Pfam" id="PF00856">
    <property type="entry name" value="SET"/>
    <property type="match status" value="1"/>
</dbReference>
<evidence type="ECO:0000259" key="1">
    <source>
        <dbReference type="PROSITE" id="PS50280"/>
    </source>
</evidence>
<dbReference type="AlphaFoldDB" id="Q6BUU8"/>
<evidence type="ECO:0000313" key="2">
    <source>
        <dbReference type="EMBL" id="CAG86084.2"/>
    </source>
</evidence>
<dbReference type="CDD" id="cd20071">
    <property type="entry name" value="SET_SMYD"/>
    <property type="match status" value="1"/>
</dbReference>
<dbReference type="InParanoid" id="Q6BUU8"/>
<dbReference type="InterPro" id="IPR050869">
    <property type="entry name" value="H3K4_H4K5_MeTrfase"/>
</dbReference>
<dbReference type="STRING" id="284592.Q6BUU8"/>
<dbReference type="GeneID" id="2900835"/>
<dbReference type="PROSITE" id="PS50280">
    <property type="entry name" value="SET"/>
    <property type="match status" value="1"/>
</dbReference>
<dbReference type="Gene3D" id="1.10.220.160">
    <property type="match status" value="1"/>
</dbReference>
<dbReference type="Proteomes" id="UP000000599">
    <property type="component" value="Chromosome C"/>
</dbReference>
<dbReference type="SMART" id="SM00317">
    <property type="entry name" value="SET"/>
    <property type="match status" value="1"/>
</dbReference>
<dbReference type="OrthoDB" id="1028014at2759"/>
<evidence type="ECO:0000313" key="3">
    <source>
        <dbReference type="Proteomes" id="UP000000599"/>
    </source>
</evidence>
<dbReference type="EMBL" id="CR382135">
    <property type="protein sequence ID" value="CAG86084.2"/>
    <property type="molecule type" value="Genomic_DNA"/>
</dbReference>
<dbReference type="eggNOG" id="KOG2084">
    <property type="taxonomic scope" value="Eukaryota"/>
</dbReference>
<dbReference type="GO" id="GO:0005634">
    <property type="term" value="C:nucleus"/>
    <property type="evidence" value="ECO:0007669"/>
    <property type="project" value="TreeGrafter"/>
</dbReference>
<protein>
    <submittedName>
        <fullName evidence="2">DEHA2C07854p</fullName>
    </submittedName>
</protein>
<dbReference type="RefSeq" id="XP_458021.2">
    <property type="nucleotide sequence ID" value="XM_458021.1"/>
</dbReference>
<dbReference type="KEGG" id="dha:DEHA2C07854g"/>
<dbReference type="HOGENOM" id="CLU_038964_1_0_1"/>
<dbReference type="Gene3D" id="6.10.140.2220">
    <property type="match status" value="1"/>
</dbReference>
<organism evidence="2 3">
    <name type="scientific">Debaryomyces hansenii (strain ATCC 36239 / CBS 767 / BCRC 21394 / JCM 1990 / NBRC 0083 / IGC 2968)</name>
    <name type="common">Yeast</name>
    <name type="synonym">Torulaspora hansenii</name>
    <dbReference type="NCBI Taxonomy" id="284592"/>
    <lineage>
        <taxon>Eukaryota</taxon>
        <taxon>Fungi</taxon>
        <taxon>Dikarya</taxon>
        <taxon>Ascomycota</taxon>
        <taxon>Saccharomycotina</taxon>
        <taxon>Pichiomycetes</taxon>
        <taxon>Debaryomycetaceae</taxon>
        <taxon>Debaryomyces</taxon>
    </lineage>
</organism>
<reference evidence="2 3" key="1">
    <citation type="journal article" date="2004" name="Nature">
        <title>Genome evolution in yeasts.</title>
        <authorList>
            <consortium name="Genolevures"/>
            <person name="Dujon B."/>
            <person name="Sherman D."/>
            <person name="Fischer G."/>
            <person name="Durrens P."/>
            <person name="Casaregola S."/>
            <person name="Lafontaine I."/>
            <person name="de Montigny J."/>
            <person name="Marck C."/>
            <person name="Neuveglise C."/>
            <person name="Talla E."/>
            <person name="Goffard N."/>
            <person name="Frangeul L."/>
            <person name="Aigle M."/>
            <person name="Anthouard V."/>
            <person name="Babour A."/>
            <person name="Barbe V."/>
            <person name="Barnay S."/>
            <person name="Blanchin S."/>
            <person name="Beckerich J.M."/>
            <person name="Beyne E."/>
            <person name="Bleykasten C."/>
            <person name="Boisrame A."/>
            <person name="Boyer J."/>
            <person name="Cattolico L."/>
            <person name="Confanioleri F."/>
            <person name="de Daruvar A."/>
            <person name="Despons L."/>
            <person name="Fabre E."/>
            <person name="Fairhead C."/>
            <person name="Ferry-Dumazet H."/>
            <person name="Groppi A."/>
            <person name="Hantraye F."/>
            <person name="Hennequin C."/>
            <person name="Jauniaux N."/>
            <person name="Joyet P."/>
            <person name="Kachouri R."/>
            <person name="Kerrest A."/>
            <person name="Koszul R."/>
            <person name="Lemaire M."/>
            <person name="Lesur I."/>
            <person name="Ma L."/>
            <person name="Muller H."/>
            <person name="Nicaud J.M."/>
            <person name="Nikolski M."/>
            <person name="Oztas S."/>
            <person name="Ozier-Kalogeropoulos O."/>
            <person name="Pellenz S."/>
            <person name="Potier S."/>
            <person name="Richard G.F."/>
            <person name="Straub M.L."/>
            <person name="Suleau A."/>
            <person name="Swennene D."/>
            <person name="Tekaia F."/>
            <person name="Wesolowski-Louvel M."/>
            <person name="Westhof E."/>
            <person name="Wirth B."/>
            <person name="Zeniou-Meyer M."/>
            <person name="Zivanovic I."/>
            <person name="Bolotin-Fukuhara M."/>
            <person name="Thierry A."/>
            <person name="Bouchier C."/>
            <person name="Caudron B."/>
            <person name="Scarpelli C."/>
            <person name="Gaillardin C."/>
            <person name="Weissenbach J."/>
            <person name="Wincker P."/>
            <person name="Souciet J.L."/>
        </authorList>
    </citation>
    <scope>NUCLEOTIDE SEQUENCE [LARGE SCALE GENOMIC DNA]</scope>
    <source>
        <strain evidence="3">ATCC 36239 / CBS 767 / BCRC 21394 / JCM 1990 / NBRC 0083 / IGC 2968</strain>
    </source>
</reference>